<sequence length="164" mass="16717">MRLAAWVAAFVALAAARAVAAKGARRRRRTASAVAAGGSEGTALAPKDAIFEKMDRDGDGYLSREEIGSTARRAVEEFGTVQFNGESSPGGQIFEILDKDGDGLVSKAEADGIFEHAIGELGGAAGLQEFADGYGKAAGGRQAGAAKGKGAKSTGRGKGRSEEL</sequence>
<evidence type="ECO:0000256" key="3">
    <source>
        <dbReference type="SAM" id="SignalP"/>
    </source>
</evidence>
<dbReference type="InterPro" id="IPR011992">
    <property type="entry name" value="EF-hand-dom_pair"/>
</dbReference>
<evidence type="ECO:0000313" key="6">
    <source>
        <dbReference type="Proteomes" id="UP001189429"/>
    </source>
</evidence>
<feature type="domain" description="EF-hand" evidence="4">
    <location>
        <begin position="42"/>
        <end position="77"/>
    </location>
</feature>
<dbReference type="PROSITE" id="PS00018">
    <property type="entry name" value="EF_HAND_1"/>
    <property type="match status" value="1"/>
</dbReference>
<dbReference type="InterPro" id="IPR002048">
    <property type="entry name" value="EF_hand_dom"/>
</dbReference>
<feature type="compositionally biased region" description="Low complexity" evidence="2">
    <location>
        <begin position="143"/>
        <end position="154"/>
    </location>
</feature>
<comment type="caution">
    <text evidence="5">The sequence shown here is derived from an EMBL/GenBank/DDBJ whole genome shotgun (WGS) entry which is preliminary data.</text>
</comment>
<proteinExistence type="predicted"/>
<gene>
    <name evidence="5" type="ORF">PCOR1329_LOCUS12039</name>
</gene>
<dbReference type="Pfam" id="PF13499">
    <property type="entry name" value="EF-hand_7"/>
    <property type="match status" value="1"/>
</dbReference>
<keyword evidence="1" id="KW-0106">Calcium</keyword>
<dbReference type="PROSITE" id="PS50222">
    <property type="entry name" value="EF_HAND_2"/>
    <property type="match status" value="2"/>
</dbReference>
<feature type="domain" description="EF-hand" evidence="4">
    <location>
        <begin position="92"/>
        <end position="120"/>
    </location>
</feature>
<reference evidence="5" key="1">
    <citation type="submission" date="2023-10" db="EMBL/GenBank/DDBJ databases">
        <authorList>
            <person name="Chen Y."/>
            <person name="Shah S."/>
            <person name="Dougan E. K."/>
            <person name="Thang M."/>
            <person name="Chan C."/>
        </authorList>
    </citation>
    <scope>NUCLEOTIDE SEQUENCE [LARGE SCALE GENOMIC DNA]</scope>
</reference>
<dbReference type="EMBL" id="CAUYUJ010003492">
    <property type="protein sequence ID" value="CAK0805557.1"/>
    <property type="molecule type" value="Genomic_DNA"/>
</dbReference>
<feature type="region of interest" description="Disordered" evidence="2">
    <location>
        <begin position="137"/>
        <end position="164"/>
    </location>
</feature>
<name>A0ABN9QHS1_9DINO</name>
<evidence type="ECO:0000256" key="2">
    <source>
        <dbReference type="SAM" id="MobiDB-lite"/>
    </source>
</evidence>
<feature type="chain" id="PRO_5045036963" description="EF-hand domain-containing protein" evidence="3">
    <location>
        <begin position="22"/>
        <end position="164"/>
    </location>
</feature>
<accession>A0ABN9QHS1</accession>
<feature type="signal peptide" evidence="3">
    <location>
        <begin position="1"/>
        <end position="21"/>
    </location>
</feature>
<organism evidence="5 6">
    <name type="scientific">Prorocentrum cordatum</name>
    <dbReference type="NCBI Taxonomy" id="2364126"/>
    <lineage>
        <taxon>Eukaryota</taxon>
        <taxon>Sar</taxon>
        <taxon>Alveolata</taxon>
        <taxon>Dinophyceae</taxon>
        <taxon>Prorocentrales</taxon>
        <taxon>Prorocentraceae</taxon>
        <taxon>Prorocentrum</taxon>
    </lineage>
</organism>
<protein>
    <recommendedName>
        <fullName evidence="4">EF-hand domain-containing protein</fullName>
    </recommendedName>
</protein>
<dbReference type="SUPFAM" id="SSF47473">
    <property type="entry name" value="EF-hand"/>
    <property type="match status" value="1"/>
</dbReference>
<evidence type="ECO:0000259" key="4">
    <source>
        <dbReference type="PROSITE" id="PS50222"/>
    </source>
</evidence>
<evidence type="ECO:0000256" key="1">
    <source>
        <dbReference type="ARBA" id="ARBA00022837"/>
    </source>
</evidence>
<dbReference type="Gene3D" id="1.10.238.10">
    <property type="entry name" value="EF-hand"/>
    <property type="match status" value="1"/>
</dbReference>
<dbReference type="InterPro" id="IPR018247">
    <property type="entry name" value="EF_Hand_1_Ca_BS"/>
</dbReference>
<keyword evidence="3" id="KW-0732">Signal</keyword>
<dbReference type="Proteomes" id="UP001189429">
    <property type="component" value="Unassembled WGS sequence"/>
</dbReference>
<keyword evidence="6" id="KW-1185">Reference proteome</keyword>
<evidence type="ECO:0000313" key="5">
    <source>
        <dbReference type="EMBL" id="CAK0805557.1"/>
    </source>
</evidence>